<dbReference type="KEGG" id="mou:OU421_07075"/>
<name>A0A9X9S1M4_METOG</name>
<dbReference type="Pfam" id="PF08859">
    <property type="entry name" value="DGC"/>
    <property type="match status" value="1"/>
</dbReference>
<dbReference type="GeneID" id="76834851"/>
<keyword evidence="2" id="KW-1185">Reference proteome</keyword>
<dbReference type="PIRSF" id="PIRSF037181">
    <property type="entry name" value="DGC"/>
    <property type="match status" value="1"/>
</dbReference>
<dbReference type="RefSeq" id="WP_268185372.1">
    <property type="nucleotide sequence ID" value="NZ_CP113361.1"/>
</dbReference>
<sequence>MAEQPVCSCGSSCGEGGPTEGIVQRLIFPCAGVANTGQLTNCAAIQLTEEGYGKAACIALLATGAEGIVRAAKDADEVLILDGCAARCAGKIADSLGICAEQSIVVTELGIEKKGSREYTDDDIETVVSAVWEGEGREE</sequence>
<proteinExistence type="predicted"/>
<accession>A0A9X9S1M4</accession>
<dbReference type="InterPro" id="IPR014958">
    <property type="entry name" value="DGC"/>
</dbReference>
<evidence type="ECO:0000313" key="1">
    <source>
        <dbReference type="EMBL" id="WAI00199.1"/>
    </source>
</evidence>
<gene>
    <name evidence="1" type="ORF">OU421_07075</name>
</gene>
<dbReference type="AlphaFoldDB" id="A0A9X9S1M4"/>
<dbReference type="Proteomes" id="UP001163096">
    <property type="component" value="Chromosome"/>
</dbReference>
<evidence type="ECO:0000313" key="2">
    <source>
        <dbReference type="Proteomes" id="UP001163096"/>
    </source>
</evidence>
<protein>
    <submittedName>
        <fullName evidence="1">Zinc-binding protein</fullName>
    </submittedName>
</protein>
<dbReference type="EMBL" id="CP113361">
    <property type="protein sequence ID" value="WAI00199.1"/>
    <property type="molecule type" value="Genomic_DNA"/>
</dbReference>
<organism evidence="1 2">
    <name type="scientific">Methanogenium organophilum</name>
    <dbReference type="NCBI Taxonomy" id="2199"/>
    <lineage>
        <taxon>Archaea</taxon>
        <taxon>Methanobacteriati</taxon>
        <taxon>Methanobacteriota</taxon>
        <taxon>Stenosarchaea group</taxon>
        <taxon>Methanomicrobia</taxon>
        <taxon>Methanomicrobiales</taxon>
        <taxon>Methanomicrobiaceae</taxon>
        <taxon>Methanogenium</taxon>
    </lineage>
</organism>
<reference evidence="1" key="1">
    <citation type="submission" date="2022-11" db="EMBL/GenBank/DDBJ databases">
        <title>Complete genome sequence of Methanogenium organophilum DSM 3596.</title>
        <authorList>
            <person name="Chen S.-C."/>
            <person name="Lai S.-J."/>
            <person name="You Y.-T."/>
        </authorList>
    </citation>
    <scope>NUCLEOTIDE SEQUENCE</scope>
    <source>
        <strain evidence="1">DSM 3596</strain>
    </source>
</reference>